<dbReference type="Proteomes" id="UP001642360">
    <property type="component" value="Unassembled WGS sequence"/>
</dbReference>
<dbReference type="EMBL" id="CAUOFW020004047">
    <property type="protein sequence ID" value="CAK9163516.1"/>
    <property type="molecule type" value="Genomic_DNA"/>
</dbReference>
<sequence>MKIQRGYLVYWTIHPEGISGMLDTKGIKKGKRHPKGYTGMPVEASERLYWYAERLYWYTELTNQYAGLQMKQGQKVRHTGRPLKRLRSIGHCESAYWTL</sequence>
<protein>
    <submittedName>
        <fullName evidence="1">Uncharacterized protein</fullName>
    </submittedName>
</protein>
<reference evidence="1 2" key="1">
    <citation type="submission" date="2024-02" db="EMBL/GenBank/DDBJ databases">
        <authorList>
            <person name="Vignale AGUSTIN F."/>
            <person name="Sosa J E."/>
            <person name="Modenutti C."/>
        </authorList>
    </citation>
    <scope>NUCLEOTIDE SEQUENCE [LARGE SCALE GENOMIC DNA]</scope>
</reference>
<name>A0ABC8T256_9AQUA</name>
<gene>
    <name evidence="1" type="ORF">ILEXP_LOCUS32566</name>
</gene>
<organism evidence="1 2">
    <name type="scientific">Ilex paraguariensis</name>
    <name type="common">yerba mate</name>
    <dbReference type="NCBI Taxonomy" id="185542"/>
    <lineage>
        <taxon>Eukaryota</taxon>
        <taxon>Viridiplantae</taxon>
        <taxon>Streptophyta</taxon>
        <taxon>Embryophyta</taxon>
        <taxon>Tracheophyta</taxon>
        <taxon>Spermatophyta</taxon>
        <taxon>Magnoliopsida</taxon>
        <taxon>eudicotyledons</taxon>
        <taxon>Gunneridae</taxon>
        <taxon>Pentapetalae</taxon>
        <taxon>asterids</taxon>
        <taxon>campanulids</taxon>
        <taxon>Aquifoliales</taxon>
        <taxon>Aquifoliaceae</taxon>
        <taxon>Ilex</taxon>
    </lineage>
</organism>
<proteinExistence type="predicted"/>
<keyword evidence="2" id="KW-1185">Reference proteome</keyword>
<comment type="caution">
    <text evidence="1">The sequence shown here is derived from an EMBL/GenBank/DDBJ whole genome shotgun (WGS) entry which is preliminary data.</text>
</comment>
<evidence type="ECO:0000313" key="2">
    <source>
        <dbReference type="Proteomes" id="UP001642360"/>
    </source>
</evidence>
<accession>A0ABC8T256</accession>
<dbReference type="AlphaFoldDB" id="A0ABC8T256"/>
<evidence type="ECO:0000313" key="1">
    <source>
        <dbReference type="EMBL" id="CAK9163516.1"/>
    </source>
</evidence>